<keyword evidence="5 7" id="KW-1133">Transmembrane helix</keyword>
<protein>
    <submittedName>
        <fullName evidence="9">Glycosyl transferase family 2</fullName>
    </submittedName>
</protein>
<feature type="transmembrane region" description="Helical" evidence="7">
    <location>
        <begin position="267"/>
        <end position="290"/>
    </location>
</feature>
<dbReference type="InterPro" id="IPR050256">
    <property type="entry name" value="Glycosyltransferase_2"/>
</dbReference>
<dbReference type="OrthoDB" id="9807778at2"/>
<reference evidence="9 10" key="1">
    <citation type="submission" date="2017-06" db="EMBL/GenBank/DDBJ databases">
        <title>Raineya orbicola gen. nov., sp. nov. a slightly thermophilic bacterium of the phylum Bacteroidetes and the description of Raineyaceae fam. nov.</title>
        <authorList>
            <person name="Albuquerque L."/>
            <person name="Polonia A.R.M."/>
            <person name="Barroso C."/>
            <person name="Froufe H.J.C."/>
            <person name="Lage O."/>
            <person name="Lobo-Da-Cunha A."/>
            <person name="Egas C."/>
            <person name="Da Costa M.S."/>
        </authorList>
    </citation>
    <scope>NUCLEOTIDE SEQUENCE [LARGE SCALE GENOMIC DNA]</scope>
    <source>
        <strain evidence="9 10">SPSPC-11</strain>
    </source>
</reference>
<keyword evidence="10" id="KW-1185">Reference proteome</keyword>
<evidence type="ECO:0000256" key="7">
    <source>
        <dbReference type="SAM" id="Phobius"/>
    </source>
</evidence>
<gene>
    <name evidence="9" type="ORF">Rain11_2149</name>
</gene>
<feature type="domain" description="Glycosyltransferase 2-like" evidence="8">
    <location>
        <begin position="4"/>
        <end position="167"/>
    </location>
</feature>
<name>A0A2N3IA65_9BACT</name>
<evidence type="ECO:0000259" key="8">
    <source>
        <dbReference type="Pfam" id="PF00535"/>
    </source>
</evidence>
<sequence length="318" mass="36826">MKISVLTTLYYSENYIQEFYNRTLACLQKIQCSYEFVFVDDGSPDRSLEKAIAIAQKDSNVKVIELSRNFGHHPALLTALQNATGDWIFLIDSDLEEAPELLLTYWQNLEQNSDFDVIYGVQEKRKGNWFEKVSGKVYYKLFGLISNINYPADTLTARLMSRKYVQALLQFPEREMDLWCIFQMAGFRQKAIIVNKGFKGKSTYTLKRKLQIALNTITSVSHRPLYFVFYLGLLITLFALGYITWIIYQYFAYDEKIEGWTSLAVSIWAIGGLVVFSIGIVGIYLAKIFLEIKQRPRSIIRNVYEKDSIKIKDDSLES</sequence>
<keyword evidence="6 7" id="KW-0472">Membrane</keyword>
<evidence type="ECO:0000256" key="6">
    <source>
        <dbReference type="ARBA" id="ARBA00023136"/>
    </source>
</evidence>
<evidence type="ECO:0000256" key="5">
    <source>
        <dbReference type="ARBA" id="ARBA00022989"/>
    </source>
</evidence>
<proteinExistence type="predicted"/>
<dbReference type="EMBL" id="NKXO01000037">
    <property type="protein sequence ID" value="PKQ67222.1"/>
    <property type="molecule type" value="Genomic_DNA"/>
</dbReference>
<evidence type="ECO:0000256" key="2">
    <source>
        <dbReference type="ARBA" id="ARBA00022676"/>
    </source>
</evidence>
<dbReference type="SUPFAM" id="SSF53448">
    <property type="entry name" value="Nucleotide-diphospho-sugar transferases"/>
    <property type="match status" value="1"/>
</dbReference>
<evidence type="ECO:0000313" key="10">
    <source>
        <dbReference type="Proteomes" id="UP000233387"/>
    </source>
</evidence>
<keyword evidence="4 7" id="KW-0812">Transmembrane</keyword>
<dbReference type="InterPro" id="IPR029044">
    <property type="entry name" value="Nucleotide-diphossugar_trans"/>
</dbReference>
<dbReference type="RefSeq" id="WP_101359412.1">
    <property type="nucleotide sequence ID" value="NZ_NKXO01000037.1"/>
</dbReference>
<organism evidence="9 10">
    <name type="scientific">Raineya orbicola</name>
    <dbReference type="NCBI Taxonomy" id="2016530"/>
    <lineage>
        <taxon>Bacteria</taxon>
        <taxon>Pseudomonadati</taxon>
        <taxon>Bacteroidota</taxon>
        <taxon>Cytophagia</taxon>
        <taxon>Cytophagales</taxon>
        <taxon>Raineyaceae</taxon>
        <taxon>Raineya</taxon>
    </lineage>
</organism>
<evidence type="ECO:0000313" key="9">
    <source>
        <dbReference type="EMBL" id="PKQ67222.1"/>
    </source>
</evidence>
<dbReference type="AlphaFoldDB" id="A0A2N3IA65"/>
<dbReference type="PANTHER" id="PTHR48090">
    <property type="entry name" value="UNDECAPRENYL-PHOSPHATE 4-DEOXY-4-FORMAMIDO-L-ARABINOSE TRANSFERASE-RELATED"/>
    <property type="match status" value="1"/>
</dbReference>
<evidence type="ECO:0000256" key="4">
    <source>
        <dbReference type="ARBA" id="ARBA00022692"/>
    </source>
</evidence>
<dbReference type="Pfam" id="PF00535">
    <property type="entry name" value="Glycos_transf_2"/>
    <property type="match status" value="1"/>
</dbReference>
<evidence type="ECO:0000256" key="3">
    <source>
        <dbReference type="ARBA" id="ARBA00022679"/>
    </source>
</evidence>
<dbReference type="InterPro" id="IPR001173">
    <property type="entry name" value="Glyco_trans_2-like"/>
</dbReference>
<dbReference type="GO" id="GO:0005886">
    <property type="term" value="C:plasma membrane"/>
    <property type="evidence" value="ECO:0007669"/>
    <property type="project" value="TreeGrafter"/>
</dbReference>
<evidence type="ECO:0000256" key="1">
    <source>
        <dbReference type="ARBA" id="ARBA00004141"/>
    </source>
</evidence>
<accession>A0A2N3IA65</accession>
<dbReference type="PANTHER" id="PTHR48090:SF1">
    <property type="entry name" value="PROPHAGE BACTOPRENOL GLUCOSYL TRANSFERASE HOMOLOG"/>
    <property type="match status" value="1"/>
</dbReference>
<dbReference type="GO" id="GO:0016757">
    <property type="term" value="F:glycosyltransferase activity"/>
    <property type="evidence" value="ECO:0007669"/>
    <property type="project" value="UniProtKB-KW"/>
</dbReference>
<dbReference type="Proteomes" id="UP000233387">
    <property type="component" value="Unassembled WGS sequence"/>
</dbReference>
<dbReference type="Gene3D" id="3.90.550.10">
    <property type="entry name" value="Spore Coat Polysaccharide Biosynthesis Protein SpsA, Chain A"/>
    <property type="match status" value="1"/>
</dbReference>
<feature type="transmembrane region" description="Helical" evidence="7">
    <location>
        <begin position="225"/>
        <end position="247"/>
    </location>
</feature>
<comment type="caution">
    <text evidence="9">The sequence shown here is derived from an EMBL/GenBank/DDBJ whole genome shotgun (WGS) entry which is preliminary data.</text>
</comment>
<keyword evidence="2" id="KW-0328">Glycosyltransferase</keyword>
<keyword evidence="3 9" id="KW-0808">Transferase</keyword>
<comment type="subcellular location">
    <subcellularLocation>
        <location evidence="1">Membrane</location>
        <topology evidence="1">Multi-pass membrane protein</topology>
    </subcellularLocation>
</comment>
<dbReference type="CDD" id="cd04187">
    <property type="entry name" value="DPM1_like_bac"/>
    <property type="match status" value="1"/>
</dbReference>